<reference evidence="2" key="1">
    <citation type="journal article" date="2023" name="Mol. Phylogenet. Evol.">
        <title>Genome-scale phylogeny and comparative genomics of the fungal order Sordariales.</title>
        <authorList>
            <person name="Hensen N."/>
            <person name="Bonometti L."/>
            <person name="Westerberg I."/>
            <person name="Brannstrom I.O."/>
            <person name="Guillou S."/>
            <person name="Cros-Aarteil S."/>
            <person name="Calhoun S."/>
            <person name="Haridas S."/>
            <person name="Kuo A."/>
            <person name="Mondo S."/>
            <person name="Pangilinan J."/>
            <person name="Riley R."/>
            <person name="LaButti K."/>
            <person name="Andreopoulos B."/>
            <person name="Lipzen A."/>
            <person name="Chen C."/>
            <person name="Yan M."/>
            <person name="Daum C."/>
            <person name="Ng V."/>
            <person name="Clum A."/>
            <person name="Steindorff A."/>
            <person name="Ohm R.A."/>
            <person name="Martin F."/>
            <person name="Silar P."/>
            <person name="Natvig D.O."/>
            <person name="Lalanne C."/>
            <person name="Gautier V."/>
            <person name="Ament-Velasquez S.L."/>
            <person name="Kruys A."/>
            <person name="Hutchinson M.I."/>
            <person name="Powell A.J."/>
            <person name="Barry K."/>
            <person name="Miller A.N."/>
            <person name="Grigoriev I.V."/>
            <person name="Debuchy R."/>
            <person name="Gladieux P."/>
            <person name="Hiltunen Thoren M."/>
            <person name="Johannesson H."/>
        </authorList>
    </citation>
    <scope>NUCLEOTIDE SEQUENCE</scope>
    <source>
        <strain evidence="2">CBS 118394</strain>
    </source>
</reference>
<organism evidence="2 3">
    <name type="scientific">Apodospora peruviana</name>
    <dbReference type="NCBI Taxonomy" id="516989"/>
    <lineage>
        <taxon>Eukaryota</taxon>
        <taxon>Fungi</taxon>
        <taxon>Dikarya</taxon>
        <taxon>Ascomycota</taxon>
        <taxon>Pezizomycotina</taxon>
        <taxon>Sordariomycetes</taxon>
        <taxon>Sordariomycetidae</taxon>
        <taxon>Sordariales</taxon>
        <taxon>Lasiosphaeriaceae</taxon>
        <taxon>Apodospora</taxon>
    </lineage>
</organism>
<gene>
    <name evidence="2" type="ORF">B0H66DRAFT_214883</name>
</gene>
<comment type="caution">
    <text evidence="2">The sequence shown here is derived from an EMBL/GenBank/DDBJ whole genome shotgun (WGS) entry which is preliminary data.</text>
</comment>
<proteinExistence type="predicted"/>
<reference evidence="2" key="2">
    <citation type="submission" date="2023-06" db="EMBL/GenBank/DDBJ databases">
        <authorList>
            <consortium name="Lawrence Berkeley National Laboratory"/>
            <person name="Haridas S."/>
            <person name="Hensen N."/>
            <person name="Bonometti L."/>
            <person name="Westerberg I."/>
            <person name="Brannstrom I.O."/>
            <person name="Guillou S."/>
            <person name="Cros-Aarteil S."/>
            <person name="Calhoun S."/>
            <person name="Kuo A."/>
            <person name="Mondo S."/>
            <person name="Pangilinan J."/>
            <person name="Riley R."/>
            <person name="Labutti K."/>
            <person name="Andreopoulos B."/>
            <person name="Lipzen A."/>
            <person name="Chen C."/>
            <person name="Yanf M."/>
            <person name="Daum C."/>
            <person name="Ng V."/>
            <person name="Clum A."/>
            <person name="Steindorff A."/>
            <person name="Ohm R."/>
            <person name="Martin F."/>
            <person name="Silar P."/>
            <person name="Natvig D."/>
            <person name="Lalanne C."/>
            <person name="Gautier V."/>
            <person name="Ament-Velasquez S.L."/>
            <person name="Kruys A."/>
            <person name="Hutchinson M.I."/>
            <person name="Powell A.J."/>
            <person name="Barry K."/>
            <person name="Miller A.N."/>
            <person name="Grigoriev I.V."/>
            <person name="Debuchy R."/>
            <person name="Gladieux P."/>
            <person name="Thoren M.H."/>
            <person name="Johannesson H."/>
        </authorList>
    </citation>
    <scope>NUCLEOTIDE SEQUENCE</scope>
    <source>
        <strain evidence="2">CBS 118394</strain>
    </source>
</reference>
<dbReference type="AlphaFoldDB" id="A0AAE0ICW6"/>
<dbReference type="Proteomes" id="UP001283341">
    <property type="component" value="Unassembled WGS sequence"/>
</dbReference>
<feature type="signal peptide" evidence="1">
    <location>
        <begin position="1"/>
        <end position="18"/>
    </location>
</feature>
<sequence length="124" mass="12981">MQLNLGLVGLLALSGANAATINIRKSDPLLFFVALGRSGQTCATMKGPFKAFHQSQLPADGCVTLTDSPVTSFMVGDSPRGDGFCTVVLYTDPVCGNPAPIGIIPTFHCVDGAFKSFKVQNCDV</sequence>
<keyword evidence="1" id="KW-0732">Signal</keyword>
<accession>A0AAE0ICW6</accession>
<protein>
    <submittedName>
        <fullName evidence="2">Uncharacterized protein</fullName>
    </submittedName>
</protein>
<name>A0AAE0ICW6_9PEZI</name>
<evidence type="ECO:0000256" key="1">
    <source>
        <dbReference type="SAM" id="SignalP"/>
    </source>
</evidence>
<feature type="chain" id="PRO_5042090544" evidence="1">
    <location>
        <begin position="19"/>
        <end position="124"/>
    </location>
</feature>
<evidence type="ECO:0000313" key="2">
    <source>
        <dbReference type="EMBL" id="KAK3322794.1"/>
    </source>
</evidence>
<keyword evidence="3" id="KW-1185">Reference proteome</keyword>
<evidence type="ECO:0000313" key="3">
    <source>
        <dbReference type="Proteomes" id="UP001283341"/>
    </source>
</evidence>
<dbReference type="EMBL" id="JAUEDM010000003">
    <property type="protein sequence ID" value="KAK3322794.1"/>
    <property type="molecule type" value="Genomic_DNA"/>
</dbReference>